<dbReference type="InterPro" id="IPR009057">
    <property type="entry name" value="Homeodomain-like_sf"/>
</dbReference>
<dbReference type="InterPro" id="IPR012914">
    <property type="entry name" value="PucR_dom"/>
</dbReference>
<reference evidence="5 6" key="1">
    <citation type="submission" date="2012-10" db="EMBL/GenBank/DDBJ databases">
        <title>The draft sequence of the Mycobacterium pheli genome.</title>
        <authorList>
            <person name="Pettersson B.M.F."/>
            <person name="Das S."/>
            <person name="Dasgupta S."/>
            <person name="Bhattacharya A."/>
            <person name="Kirsebom L.A."/>
        </authorList>
    </citation>
    <scope>NUCLEOTIDE SEQUENCE [LARGE SCALE GENOMIC DNA]</scope>
    <source>
        <strain evidence="5 6">CCUG 21000</strain>
    </source>
</reference>
<dbReference type="Proteomes" id="UP000325690">
    <property type="component" value="Unassembled WGS sequence"/>
</dbReference>
<dbReference type="PANTHER" id="PTHR33744">
    <property type="entry name" value="CARBOHYDRATE DIACID REGULATOR"/>
    <property type="match status" value="1"/>
</dbReference>
<evidence type="ECO:0000259" key="2">
    <source>
        <dbReference type="Pfam" id="PF07905"/>
    </source>
</evidence>
<evidence type="ECO:0000313" key="5">
    <source>
        <dbReference type="EMBL" id="KAB7759914.1"/>
    </source>
</evidence>
<dbReference type="Gene3D" id="1.10.10.2840">
    <property type="entry name" value="PucR C-terminal helix-turn-helix domain"/>
    <property type="match status" value="1"/>
</dbReference>
<accession>A0A5N5VD97</accession>
<dbReference type="SUPFAM" id="SSF46689">
    <property type="entry name" value="Homeodomain-like"/>
    <property type="match status" value="1"/>
</dbReference>
<dbReference type="AlphaFoldDB" id="A0A5N5VD97"/>
<feature type="domain" description="Purine catabolism PurC-like" evidence="2">
    <location>
        <begin position="7"/>
        <end position="126"/>
    </location>
</feature>
<dbReference type="InterPro" id="IPR025736">
    <property type="entry name" value="PucR_C-HTH_dom"/>
</dbReference>
<dbReference type="PANTHER" id="PTHR33744:SF1">
    <property type="entry name" value="DNA-BINDING TRANSCRIPTIONAL ACTIVATOR ADER"/>
    <property type="match status" value="1"/>
</dbReference>
<protein>
    <submittedName>
        <fullName evidence="5">PucR family transcriptional regulator</fullName>
    </submittedName>
</protein>
<dbReference type="Pfam" id="PF07905">
    <property type="entry name" value="PucR"/>
    <property type="match status" value="1"/>
</dbReference>
<dbReference type="Pfam" id="PF13556">
    <property type="entry name" value="HTH_30"/>
    <property type="match status" value="1"/>
</dbReference>
<sequence>MLMTVADVLELPVMQAGEPLVVGGRAGLSKLVRWVHVSDLADVAELLQGGELVLTTGQALTAPDAGTYLRSLATVRVAGLVVELGTHLRQVPSELVAVADELALPLVTLARRTRFVEVTEAVHRVIVADQYEELQFVRTVHETFTALSVKRASMAEIVRTGAAMVGASMVLEDLSHRVLAYAAHGVAPSLLLDDWEPRSRLTPDAGELSWVPERWAALPVGATQPWGRLVIRVPAAHPNRTRIVAERVAQTLTLHRMMERDEFELGHQAQAGLIDDILSGRLADEAEAMARAAALGLPRRGRYVAVSLAVEVGAARDDDQLARQRRMSRIYDAVTHGLELSRGTGLLSRDRDDQIGMVIAVAPGSQDRLADAAAAITGEVRRTPGVTRAVLGVGEPSASLLDAVHDLRNAEHIASAALSLRRDPDRPYYRAGDVRLRGLLALIHNQPRVQRFAETELAALLRHDARHHDNLTAVLRAFLDLGGNKTELARRLNLSRPTLYKRLAQIERVAGVDLDDGESRTSLHTALLIRDF</sequence>
<dbReference type="InterPro" id="IPR042070">
    <property type="entry name" value="PucR_C-HTH_sf"/>
</dbReference>
<gene>
    <name evidence="5" type="ORF">MPHL21000_02485</name>
</gene>
<comment type="similarity">
    <text evidence="1">Belongs to the CdaR family.</text>
</comment>
<evidence type="ECO:0000259" key="3">
    <source>
        <dbReference type="Pfam" id="PF13556"/>
    </source>
</evidence>
<dbReference type="InterPro" id="IPR051448">
    <property type="entry name" value="CdaR-like_regulators"/>
</dbReference>
<dbReference type="Pfam" id="PF17853">
    <property type="entry name" value="GGDEF_2"/>
    <property type="match status" value="1"/>
</dbReference>
<name>A0A5N5VD97_MYCPH</name>
<dbReference type="GeneID" id="74304671"/>
<dbReference type="InterPro" id="IPR041522">
    <property type="entry name" value="CdaR_GGDEF"/>
</dbReference>
<dbReference type="RefSeq" id="WP_061480866.1">
    <property type="nucleotide sequence ID" value="NZ_ANBO01000001.1"/>
</dbReference>
<proteinExistence type="inferred from homology"/>
<feature type="domain" description="PucR C-terminal helix-turn-helix" evidence="3">
    <location>
        <begin position="471"/>
        <end position="529"/>
    </location>
</feature>
<evidence type="ECO:0000259" key="4">
    <source>
        <dbReference type="Pfam" id="PF17853"/>
    </source>
</evidence>
<dbReference type="EMBL" id="ANBP01000001">
    <property type="protein sequence ID" value="KAB7759914.1"/>
    <property type="molecule type" value="Genomic_DNA"/>
</dbReference>
<evidence type="ECO:0000256" key="1">
    <source>
        <dbReference type="ARBA" id="ARBA00006754"/>
    </source>
</evidence>
<organism evidence="5 6">
    <name type="scientific">Mycolicibacterium phlei DSM 43239 = CCUG 21000</name>
    <dbReference type="NCBI Taxonomy" id="1226750"/>
    <lineage>
        <taxon>Bacteria</taxon>
        <taxon>Bacillati</taxon>
        <taxon>Actinomycetota</taxon>
        <taxon>Actinomycetes</taxon>
        <taxon>Mycobacteriales</taxon>
        <taxon>Mycobacteriaceae</taxon>
        <taxon>Mycolicibacterium</taxon>
    </lineage>
</organism>
<evidence type="ECO:0000313" key="6">
    <source>
        <dbReference type="Proteomes" id="UP000325690"/>
    </source>
</evidence>
<feature type="domain" description="CdaR GGDEF-like" evidence="4">
    <location>
        <begin position="280"/>
        <end position="412"/>
    </location>
</feature>
<keyword evidence="6" id="KW-1185">Reference proteome</keyword>
<comment type="caution">
    <text evidence="5">The sequence shown here is derived from an EMBL/GenBank/DDBJ whole genome shotgun (WGS) entry which is preliminary data.</text>
</comment>